<dbReference type="CDD" id="cd07034">
    <property type="entry name" value="TPP_PYR_PFOR_IOR-alpha_like"/>
    <property type="match status" value="1"/>
</dbReference>
<dbReference type="GO" id="GO:0016491">
    <property type="term" value="F:oxidoreductase activity"/>
    <property type="evidence" value="ECO:0007669"/>
    <property type="project" value="UniProtKB-KW"/>
</dbReference>
<dbReference type="Gene3D" id="3.40.50.970">
    <property type="match status" value="2"/>
</dbReference>
<feature type="domain" description="4Fe-4S ferredoxin-type" evidence="6">
    <location>
        <begin position="825"/>
        <end position="854"/>
    </location>
</feature>
<evidence type="ECO:0000259" key="6">
    <source>
        <dbReference type="PROSITE" id="PS51379"/>
    </source>
</evidence>
<protein>
    <submittedName>
        <fullName evidence="7">Thiamine pyrophosphate-dependent enzyme</fullName>
    </submittedName>
</protein>
<feature type="compositionally biased region" description="Low complexity" evidence="5">
    <location>
        <begin position="881"/>
        <end position="892"/>
    </location>
</feature>
<dbReference type="InterPro" id="IPR045025">
    <property type="entry name" value="HACL1-like"/>
</dbReference>
<keyword evidence="4" id="KW-0411">Iron-sulfur</keyword>
<dbReference type="PROSITE" id="PS51379">
    <property type="entry name" value="4FE4S_FER_2"/>
    <property type="match status" value="2"/>
</dbReference>
<evidence type="ECO:0000256" key="4">
    <source>
        <dbReference type="ARBA" id="ARBA00023014"/>
    </source>
</evidence>
<dbReference type="GO" id="GO:0030976">
    <property type="term" value="F:thiamine pyrophosphate binding"/>
    <property type="evidence" value="ECO:0007669"/>
    <property type="project" value="InterPro"/>
</dbReference>
<feature type="domain" description="4Fe-4S ferredoxin-type" evidence="6">
    <location>
        <begin position="786"/>
        <end position="817"/>
    </location>
</feature>
<keyword evidence="3" id="KW-0408">Iron</keyword>
<accession>A0A9D3AD20</accession>
<evidence type="ECO:0000256" key="1">
    <source>
        <dbReference type="ARBA" id="ARBA00022723"/>
    </source>
</evidence>
<organism evidence="7 8">
    <name type="scientific">Rubneribacter badeniensis</name>
    <dbReference type="NCBI Taxonomy" id="2070688"/>
    <lineage>
        <taxon>Bacteria</taxon>
        <taxon>Bacillati</taxon>
        <taxon>Actinomycetota</taxon>
        <taxon>Coriobacteriia</taxon>
        <taxon>Eggerthellales</taxon>
        <taxon>Eggerthellaceae</taxon>
        <taxon>Rubneribacter</taxon>
    </lineage>
</organism>
<dbReference type="Pfam" id="PF00037">
    <property type="entry name" value="Fer4"/>
    <property type="match status" value="1"/>
</dbReference>
<dbReference type="SUPFAM" id="SSF52518">
    <property type="entry name" value="Thiamin diphosphate-binding fold (THDP-binding)"/>
    <property type="match status" value="2"/>
</dbReference>
<keyword evidence="1" id="KW-0479">Metal-binding</keyword>
<dbReference type="InterPro" id="IPR029061">
    <property type="entry name" value="THDP-binding"/>
</dbReference>
<comment type="caution">
    <text evidence="7">The sequence shown here is derived from an EMBL/GenBank/DDBJ whole genome shotgun (WGS) entry which is preliminary data.</text>
</comment>
<evidence type="ECO:0000313" key="7">
    <source>
        <dbReference type="EMBL" id="HJH43399.1"/>
    </source>
</evidence>
<dbReference type="FunFam" id="3.40.50.970:FF:000039">
    <property type="entry name" value="Indolepyruvate oxidoreductase subunit IorA"/>
    <property type="match status" value="1"/>
</dbReference>
<dbReference type="Pfam" id="PF02775">
    <property type="entry name" value="TPP_enzyme_C"/>
    <property type="match status" value="1"/>
</dbReference>
<name>A0A9D3AD20_9ACTN</name>
<dbReference type="InterPro" id="IPR011766">
    <property type="entry name" value="TPP_enzyme_TPP-bd"/>
</dbReference>
<reference evidence="7" key="2">
    <citation type="submission" date="2021-09" db="EMBL/GenBank/DDBJ databases">
        <authorList>
            <person name="Gilroy R."/>
        </authorList>
    </citation>
    <scope>NUCLEOTIDE SEQUENCE</scope>
    <source>
        <strain evidence="7">USAMLcec12-2067</strain>
    </source>
</reference>
<dbReference type="AlphaFoldDB" id="A0A9D3AD20"/>
<evidence type="ECO:0000256" key="2">
    <source>
        <dbReference type="ARBA" id="ARBA00023002"/>
    </source>
</evidence>
<evidence type="ECO:0000256" key="5">
    <source>
        <dbReference type="SAM" id="MobiDB-lite"/>
    </source>
</evidence>
<reference evidence="7" key="1">
    <citation type="journal article" date="2021" name="PeerJ">
        <title>Extensive microbial diversity within the chicken gut microbiome revealed by metagenomics and culture.</title>
        <authorList>
            <person name="Gilroy R."/>
            <person name="Ravi A."/>
            <person name="Getino M."/>
            <person name="Pursley I."/>
            <person name="Horton D.L."/>
            <person name="Alikhan N.F."/>
            <person name="Baker D."/>
            <person name="Gharbi K."/>
            <person name="Hall N."/>
            <person name="Watson M."/>
            <person name="Adriaenssens E.M."/>
            <person name="Foster-Nyarko E."/>
            <person name="Jarju S."/>
            <person name="Secka A."/>
            <person name="Antonio M."/>
            <person name="Oren A."/>
            <person name="Chaudhuri R.R."/>
            <person name="La Ragione R."/>
            <person name="Hildebrand F."/>
            <person name="Pallen M.J."/>
        </authorList>
    </citation>
    <scope>NUCLEOTIDE SEQUENCE</scope>
    <source>
        <strain evidence="7">USAMLcec12-2067</strain>
    </source>
</reference>
<dbReference type="CDD" id="cd02008">
    <property type="entry name" value="TPP_IOR_alpha"/>
    <property type="match status" value="1"/>
</dbReference>
<dbReference type="EMBL" id="DYZL01000129">
    <property type="protein sequence ID" value="HJH43399.1"/>
    <property type="molecule type" value="Genomic_DNA"/>
</dbReference>
<dbReference type="Proteomes" id="UP000789325">
    <property type="component" value="Unassembled WGS sequence"/>
</dbReference>
<dbReference type="GO" id="GO:0051536">
    <property type="term" value="F:iron-sulfur cluster binding"/>
    <property type="evidence" value="ECO:0007669"/>
    <property type="project" value="UniProtKB-KW"/>
</dbReference>
<keyword evidence="2" id="KW-0560">Oxidoreductase</keyword>
<dbReference type="Pfam" id="PF01855">
    <property type="entry name" value="POR_N"/>
    <property type="match status" value="1"/>
</dbReference>
<dbReference type="InterPro" id="IPR002880">
    <property type="entry name" value="Pyrv_Fd/Flavodoxin_OxRdtase_N"/>
</dbReference>
<evidence type="ECO:0000313" key="8">
    <source>
        <dbReference type="Proteomes" id="UP000789325"/>
    </source>
</evidence>
<dbReference type="SUPFAM" id="SSF54862">
    <property type="entry name" value="4Fe-4S ferredoxins"/>
    <property type="match status" value="1"/>
</dbReference>
<dbReference type="PROSITE" id="PS00198">
    <property type="entry name" value="4FE4S_FER_1"/>
    <property type="match status" value="1"/>
</dbReference>
<dbReference type="InterPro" id="IPR017896">
    <property type="entry name" value="4Fe4S_Fe-S-bd"/>
</dbReference>
<dbReference type="GO" id="GO:0000287">
    <property type="term" value="F:magnesium ion binding"/>
    <property type="evidence" value="ECO:0007669"/>
    <property type="project" value="UniProtKB-ARBA"/>
</dbReference>
<feature type="region of interest" description="Disordered" evidence="5">
    <location>
        <begin position="856"/>
        <end position="916"/>
    </location>
</feature>
<dbReference type="InterPro" id="IPR017900">
    <property type="entry name" value="4Fe4S_Fe_S_CS"/>
</dbReference>
<dbReference type="PANTHER" id="PTHR43710">
    <property type="entry name" value="2-HYDROXYACYL-COA LYASE"/>
    <property type="match status" value="1"/>
</dbReference>
<evidence type="ECO:0000256" key="3">
    <source>
        <dbReference type="ARBA" id="ARBA00023004"/>
    </source>
</evidence>
<dbReference type="Gene3D" id="3.30.70.20">
    <property type="match status" value="1"/>
</dbReference>
<proteinExistence type="predicted"/>
<sequence>MAKKLLMGNEAFAHAALEAGVRVAAGYPGTPSSEVIETIAKLHAAGTARGVHVEWSTNEKAALELLAGAAYAGARCLFTCKQVGLNVASDALMSLNYVGVKGGLVLFVADDPGPISSQTEQDTRRFAAFAKLPVLDPSTPEEGFAMMKAAFDLSERYGTPVIVRPTTRICHTSTFFEVADVTDARPVPDEGFVRDSKWVIFPRRAWEAHGEINERLRLIACDFCDEPALAAFNVLVEAPEGGVAEAYGEVEECAAVEGARAERACVAEETCGAEGRRAAARACGVERVPGAMDVSRETSIDEKAIREGGASWKDVAEKSGCESGAGEKVVGTARVGILAGGVSAAYACEALRMLEVRAAAAGAEDAEAGGTARDAAVVGADAVTGSNAVCGNAAYDSAADGRAKDTATCAALPPYRFMRVGTPYPFPEDAVARFAEGLERVLVLEELDHVLEDGLLVLAGKGRAACEVRGRLTGDARDRGENDVDDIACRIARFFGMRELAFDASDVSRETSSAMSAETAAETMVATSAAVVAPSEIAASSATSAVSAASATPDLLAATAGSASTATPAAHEAARAKDRSGAPALAPSDALAFDATLPVRPPVLCAGCPHRGSFYAVKRALGKTPAVLCGDIGCYTLGNAKPLDAVDTCLCMGAGITMAQGFAVAEPQKKHVAFVGDSTFFASGLTGVVNAVYNGHDITVCVLDNATTAMTGSQPHPGTGVTLMGPRRTPVSIRRVLEALGVECIVRADPLDRAGAEAAAREALAFEGPSAILFESPCVQLVRPGAPAQVDADACTGCKKCITEIGCPGIGFNADARGPKSKERGQAFVDASLCNGCGLCVQICPFNALEIPVSQTDVSRETSGEGVSDNSSVRRPSGKVAAEAESPAAADEIAAKRSAGNPSAAAEPSVEGGPCA</sequence>
<gene>
    <name evidence="7" type="ORF">K8V16_06335</name>
</gene>
<dbReference type="PANTHER" id="PTHR43710:SF6">
    <property type="entry name" value="INDOLEPYRUVATE OXIDOREDUCTASE SUBUNIT IORA"/>
    <property type="match status" value="1"/>
</dbReference>